<dbReference type="GeneID" id="72193709"/>
<dbReference type="Proteomes" id="UP000501367">
    <property type="component" value="Chromosome"/>
</dbReference>
<evidence type="ECO:0000313" key="1">
    <source>
        <dbReference type="EMBL" id="QJC78441.1"/>
    </source>
</evidence>
<evidence type="ECO:0000313" key="2">
    <source>
        <dbReference type="Proteomes" id="UP000501367"/>
    </source>
</evidence>
<protein>
    <submittedName>
        <fullName evidence="1">Uncharacterized protein</fullName>
    </submittedName>
</protein>
<proteinExistence type="predicted"/>
<dbReference type="EMBL" id="CP051487">
    <property type="protein sequence ID" value="QJC78441.1"/>
    <property type="molecule type" value="Genomic_DNA"/>
</dbReference>
<accession>A0AAE6ZUW0</accession>
<sequence length="69" mass="7426">MKLRKEQRGRVTVVVSNTSEGAVLQSGWEIQTVSISAIAPASVKTGRYASEQEAIEAAFLKAKEFGLDS</sequence>
<gene>
    <name evidence="1" type="ORF">HGP31_08990</name>
</gene>
<dbReference type="KEGG" id="pum:HGP31_08990"/>
<dbReference type="AlphaFoldDB" id="A0AAE6ZUW0"/>
<name>A0AAE6ZUW0_9PSED</name>
<dbReference type="RefSeq" id="WP_168757495.1">
    <property type="nucleotide sequence ID" value="NZ_CP051487.1"/>
</dbReference>
<reference evidence="1 2" key="1">
    <citation type="submission" date="2020-04" db="EMBL/GenBank/DDBJ databases">
        <authorList>
            <person name="Yao Y."/>
            <person name="He Z."/>
        </authorList>
    </citation>
    <scope>NUCLEOTIDE SEQUENCE [LARGE SCALE GENOMIC DNA]</scope>
    <source>
        <strain evidence="1 2">CY-1</strain>
    </source>
</reference>
<organism evidence="1 2">
    <name type="scientific">Pseudomonas umsongensis</name>
    <dbReference type="NCBI Taxonomy" id="198618"/>
    <lineage>
        <taxon>Bacteria</taxon>
        <taxon>Pseudomonadati</taxon>
        <taxon>Pseudomonadota</taxon>
        <taxon>Gammaproteobacteria</taxon>
        <taxon>Pseudomonadales</taxon>
        <taxon>Pseudomonadaceae</taxon>
        <taxon>Pseudomonas</taxon>
    </lineage>
</organism>